<dbReference type="PANTHER" id="PTHR43283:SF14">
    <property type="entry name" value="BLL8153 PROTEIN"/>
    <property type="match status" value="1"/>
</dbReference>
<dbReference type="KEGG" id="pspc:Strain318_001151"/>
<dbReference type="AlphaFoldDB" id="A0AA49JUI2"/>
<dbReference type="PANTHER" id="PTHR43283">
    <property type="entry name" value="BETA-LACTAMASE-RELATED"/>
    <property type="match status" value="1"/>
</dbReference>
<accession>A0AA49JUI2</accession>
<dbReference type="GO" id="GO:0016787">
    <property type="term" value="F:hydrolase activity"/>
    <property type="evidence" value="ECO:0007669"/>
    <property type="project" value="UniProtKB-KW"/>
</dbReference>
<sequence length="402" mass="43810">MRIRILALAAAGTLTLGGGLLFASLDKETRGLLASLPTDRDVLLWKQDQRTAAFRAMDRLPILAKAAHISPSPTPLALPMGEPLEIPGIDAFMADQRSAGIVILQDGKVRFERYGLDFDAEGRWTSFSVAKSFTSTLVGAAIQDGFITSLDDTVSRYIPDLRGSAYDAVTIRQLLTMSSGVRWNEDYEDPNADVAQFNKEKPEGGMDATVSYMRRLPRAHPAGTVWQYNTGETNLIGVLVSSATGKSLSEYLQEKIWHPAGMEAEATWLLGGSGHEIAGCCIQAATRDFARMGLLVLANGRVGDRQLVPETWFAEATTKRMEIGEPGRGYGYQWWTYDDGAVAARGIFGQGIFIDPARRLVIAMNANWPRATIGPQAPAREAFYQQVRALIDAEGGSRQPAP</sequence>
<accession>A0AA49K060</accession>
<proteinExistence type="predicted"/>
<dbReference type="SUPFAM" id="SSF56601">
    <property type="entry name" value="beta-lactamase/transpeptidase-like"/>
    <property type="match status" value="1"/>
</dbReference>
<dbReference type="Pfam" id="PF00144">
    <property type="entry name" value="Beta-lactamase"/>
    <property type="match status" value="1"/>
</dbReference>
<dbReference type="InterPro" id="IPR012338">
    <property type="entry name" value="Beta-lactam/transpept-like"/>
</dbReference>
<feature type="domain" description="Beta-lactamase-related" evidence="1">
    <location>
        <begin position="89"/>
        <end position="370"/>
    </location>
</feature>
<evidence type="ECO:0000259" key="1">
    <source>
        <dbReference type="Pfam" id="PF00144"/>
    </source>
</evidence>
<keyword evidence="2" id="KW-0378">Hydrolase</keyword>
<dbReference type="RefSeq" id="WP_367887568.1">
    <property type="nucleotide sequence ID" value="NZ_CP130612.1"/>
</dbReference>
<dbReference type="Gene3D" id="3.40.710.10">
    <property type="entry name" value="DD-peptidase/beta-lactamase superfamily"/>
    <property type="match status" value="1"/>
</dbReference>
<dbReference type="EMBL" id="CP130613">
    <property type="protein sequence ID" value="WKW14793.1"/>
    <property type="molecule type" value="Genomic_DNA"/>
</dbReference>
<reference evidence="2" key="1">
    <citation type="submission" date="2023-07" db="EMBL/GenBank/DDBJ databases">
        <authorList>
            <person name="Haufschild T."/>
            <person name="Kallscheuer N."/>
            <person name="Hammer J."/>
            <person name="Kohn T."/>
            <person name="Kabuu M."/>
            <person name="Jogler M."/>
            <person name="Wohfarth N."/>
            <person name="Heuer A."/>
            <person name="Rohde M."/>
            <person name="van Teeseling M.C.F."/>
            <person name="Jogler C."/>
        </authorList>
    </citation>
    <scope>NUCLEOTIDE SEQUENCE</scope>
    <source>
        <strain evidence="2">Strain 138</strain>
        <strain evidence="3">Strain 318</strain>
    </source>
</reference>
<protein>
    <submittedName>
        <fullName evidence="2">Serine hydrolase</fullName>
    </submittedName>
</protein>
<name>A0AA49JUI2_9BACT</name>
<dbReference type="InterPro" id="IPR001466">
    <property type="entry name" value="Beta-lactam-related"/>
</dbReference>
<dbReference type="EMBL" id="CP130612">
    <property type="protein sequence ID" value="WKW11883.1"/>
    <property type="molecule type" value="Genomic_DNA"/>
</dbReference>
<evidence type="ECO:0000313" key="3">
    <source>
        <dbReference type="EMBL" id="WKW14793.1"/>
    </source>
</evidence>
<evidence type="ECO:0000313" key="4">
    <source>
        <dbReference type="Proteomes" id="UP001229955"/>
    </source>
</evidence>
<dbReference type="Proteomes" id="UP001229955">
    <property type="component" value="Chromosome"/>
</dbReference>
<organism evidence="2">
    <name type="scientific">Pseudogemmatithrix spongiicola</name>
    <dbReference type="NCBI Taxonomy" id="3062599"/>
    <lineage>
        <taxon>Bacteria</taxon>
        <taxon>Pseudomonadati</taxon>
        <taxon>Gemmatimonadota</taxon>
        <taxon>Gemmatimonadia</taxon>
        <taxon>Gemmatimonadales</taxon>
        <taxon>Gemmatimonadaceae</taxon>
        <taxon>Pseudogemmatithrix</taxon>
    </lineage>
</organism>
<evidence type="ECO:0000313" key="2">
    <source>
        <dbReference type="EMBL" id="WKW11883.1"/>
    </source>
</evidence>
<dbReference type="InterPro" id="IPR050789">
    <property type="entry name" value="Diverse_Enzym_Activities"/>
</dbReference>
<keyword evidence="4" id="KW-1185">Reference proteome</keyword>
<gene>
    <name evidence="2" type="ORF">Strain138_001151</name>
    <name evidence="3" type="ORF">Strain318_001151</name>
</gene>